<feature type="chain" id="PRO_5040404476" description="beta-galactosidase" evidence="6">
    <location>
        <begin position="18"/>
        <end position="190"/>
    </location>
</feature>
<dbReference type="Proteomes" id="UP000324705">
    <property type="component" value="Chromosome 1A"/>
</dbReference>
<evidence type="ECO:0000256" key="2">
    <source>
        <dbReference type="ARBA" id="ARBA00004613"/>
    </source>
</evidence>
<protein>
    <recommendedName>
        <fullName evidence="4">beta-galactosidase</fullName>
        <ecNumber evidence="4">3.2.1.23</ecNumber>
    </recommendedName>
</protein>
<keyword evidence="5" id="KW-0964">Secreted</keyword>
<comment type="catalytic activity">
    <reaction evidence="1">
        <text>Hydrolysis of terminal non-reducing beta-D-galactose residues in beta-D-galactosides.</text>
        <dbReference type="EC" id="3.2.1.23"/>
    </reaction>
</comment>
<dbReference type="GO" id="GO:0004565">
    <property type="term" value="F:beta-galactosidase activity"/>
    <property type="evidence" value="ECO:0007669"/>
    <property type="project" value="UniProtKB-EC"/>
</dbReference>
<dbReference type="InterPro" id="IPR001944">
    <property type="entry name" value="Glycoside_Hdrlase_35"/>
</dbReference>
<gene>
    <name evidence="8" type="ORF">TRITD_1Av1G168140</name>
</gene>
<dbReference type="EC" id="3.2.1.23" evidence="4"/>
<evidence type="ECO:0000313" key="8">
    <source>
        <dbReference type="EMBL" id="VAH07678.1"/>
    </source>
</evidence>
<dbReference type="AlphaFoldDB" id="A0A9R0Q9T1"/>
<dbReference type="PANTHER" id="PTHR23421">
    <property type="entry name" value="BETA-GALACTOSIDASE RELATED"/>
    <property type="match status" value="1"/>
</dbReference>
<dbReference type="GO" id="GO:0005576">
    <property type="term" value="C:extracellular region"/>
    <property type="evidence" value="ECO:0007669"/>
    <property type="project" value="UniProtKB-SubCell"/>
</dbReference>
<dbReference type="Gene3D" id="3.20.20.80">
    <property type="entry name" value="Glycosidases"/>
    <property type="match status" value="1"/>
</dbReference>
<evidence type="ECO:0000256" key="3">
    <source>
        <dbReference type="ARBA" id="ARBA00009809"/>
    </source>
</evidence>
<dbReference type="PRINTS" id="PR00742">
    <property type="entry name" value="GLHYDRLASE35"/>
</dbReference>
<dbReference type="Pfam" id="PF01301">
    <property type="entry name" value="Glyco_hydro_35"/>
    <property type="match status" value="1"/>
</dbReference>
<accession>A0A9R0Q9T1</accession>
<proteinExistence type="inferred from homology"/>
<feature type="domain" description="Glycoside hydrolase 35 catalytic" evidence="7">
    <location>
        <begin position="38"/>
        <end position="184"/>
    </location>
</feature>
<comment type="subcellular location">
    <subcellularLocation>
        <location evidence="2">Secreted</location>
    </subcellularLocation>
</comment>
<evidence type="ECO:0000256" key="5">
    <source>
        <dbReference type="ARBA" id="ARBA00022525"/>
    </source>
</evidence>
<evidence type="ECO:0000313" key="9">
    <source>
        <dbReference type="Proteomes" id="UP000324705"/>
    </source>
</evidence>
<reference evidence="8 9" key="1">
    <citation type="submission" date="2017-09" db="EMBL/GenBank/DDBJ databases">
        <authorList>
            <consortium name="International Durum Wheat Genome Sequencing Consortium (IDWGSC)"/>
            <person name="Milanesi L."/>
        </authorList>
    </citation>
    <scope>NUCLEOTIDE SEQUENCE [LARGE SCALE GENOMIC DNA]</scope>
    <source>
        <strain evidence="9">cv. Svevo</strain>
    </source>
</reference>
<keyword evidence="9" id="KW-1185">Reference proteome</keyword>
<dbReference type="EMBL" id="LT934111">
    <property type="protein sequence ID" value="VAH07678.1"/>
    <property type="molecule type" value="Genomic_DNA"/>
</dbReference>
<dbReference type="InterPro" id="IPR017853">
    <property type="entry name" value="GH"/>
</dbReference>
<name>A0A9R0Q9T1_TRITD</name>
<evidence type="ECO:0000259" key="7">
    <source>
        <dbReference type="Pfam" id="PF01301"/>
    </source>
</evidence>
<organism evidence="8 9">
    <name type="scientific">Triticum turgidum subsp. durum</name>
    <name type="common">Durum wheat</name>
    <name type="synonym">Triticum durum</name>
    <dbReference type="NCBI Taxonomy" id="4567"/>
    <lineage>
        <taxon>Eukaryota</taxon>
        <taxon>Viridiplantae</taxon>
        <taxon>Streptophyta</taxon>
        <taxon>Embryophyta</taxon>
        <taxon>Tracheophyta</taxon>
        <taxon>Spermatophyta</taxon>
        <taxon>Magnoliopsida</taxon>
        <taxon>Liliopsida</taxon>
        <taxon>Poales</taxon>
        <taxon>Poaceae</taxon>
        <taxon>BOP clade</taxon>
        <taxon>Pooideae</taxon>
        <taxon>Triticodae</taxon>
        <taxon>Triticeae</taxon>
        <taxon>Triticinae</taxon>
        <taxon>Triticum</taxon>
    </lineage>
</organism>
<evidence type="ECO:0000256" key="6">
    <source>
        <dbReference type="SAM" id="SignalP"/>
    </source>
</evidence>
<sequence>MALAMVVAMLIVCVCTTAVVGGWRGGEGKEVRYDGRALVLNGTRRVLFSGEMHYTRSTPEMWPKLIASARKGGLDVIQTYVFWNVHEPVQGQYNFEGRYDLVKFIREIQAQGLYVSLRIGPFIEAEWKYGGFPFWLHDVPNITFRTDNEPFKQHMQRFVTQIVNMMKKEGLYYPQGGPIIISQVRKINLN</sequence>
<dbReference type="GO" id="GO:0005975">
    <property type="term" value="P:carbohydrate metabolic process"/>
    <property type="evidence" value="ECO:0007669"/>
    <property type="project" value="InterPro"/>
</dbReference>
<evidence type="ECO:0000256" key="4">
    <source>
        <dbReference type="ARBA" id="ARBA00012756"/>
    </source>
</evidence>
<dbReference type="InterPro" id="IPR031330">
    <property type="entry name" value="Gly_Hdrlase_35_cat"/>
</dbReference>
<dbReference type="SUPFAM" id="SSF51445">
    <property type="entry name" value="(Trans)glycosidases"/>
    <property type="match status" value="1"/>
</dbReference>
<dbReference type="Gramene" id="TRITD1Av1G168140.11">
    <property type="protein sequence ID" value="TRITD1Av1G168140.11"/>
    <property type="gene ID" value="TRITD1Av1G168140"/>
</dbReference>
<keyword evidence="6" id="KW-0732">Signal</keyword>
<feature type="signal peptide" evidence="6">
    <location>
        <begin position="1"/>
        <end position="17"/>
    </location>
</feature>
<evidence type="ECO:0000256" key="1">
    <source>
        <dbReference type="ARBA" id="ARBA00001412"/>
    </source>
</evidence>
<comment type="similarity">
    <text evidence="3">Belongs to the glycosyl hydrolase 35 family.</text>
</comment>